<dbReference type="SUPFAM" id="SSF52540">
    <property type="entry name" value="P-loop containing nucleoside triphosphate hydrolases"/>
    <property type="match status" value="1"/>
</dbReference>
<protein>
    <submittedName>
        <fullName evidence="3">Ak8 protein</fullName>
    </submittedName>
</protein>
<dbReference type="EMBL" id="CAJNDS010001668">
    <property type="protein sequence ID" value="CAE7271442.1"/>
    <property type="molecule type" value="Genomic_DNA"/>
</dbReference>
<dbReference type="OrthoDB" id="439792at2759"/>
<gene>
    <name evidence="3" type="primary">ak8</name>
    <name evidence="3" type="ORF">SNAT2548_LOCUS14404</name>
</gene>
<name>A0A812MJH7_9DINO</name>
<accession>A0A812MJH7</accession>
<proteinExistence type="predicted"/>
<dbReference type="Proteomes" id="UP000604046">
    <property type="component" value="Unassembled WGS sequence"/>
</dbReference>
<reference evidence="3" key="1">
    <citation type="submission" date="2021-02" db="EMBL/GenBank/DDBJ databases">
        <authorList>
            <person name="Dougan E. K."/>
            <person name="Rhodes N."/>
            <person name="Thang M."/>
            <person name="Chan C."/>
        </authorList>
    </citation>
    <scope>NUCLEOTIDE SEQUENCE</scope>
</reference>
<dbReference type="InterPro" id="IPR027417">
    <property type="entry name" value="P-loop_NTPase"/>
</dbReference>
<dbReference type="PROSITE" id="PS51375">
    <property type="entry name" value="PPR"/>
    <property type="match status" value="1"/>
</dbReference>
<dbReference type="PANTHER" id="PTHR47447">
    <property type="entry name" value="OS03G0856100 PROTEIN"/>
    <property type="match status" value="1"/>
</dbReference>
<dbReference type="NCBIfam" id="TIGR00756">
    <property type="entry name" value="PPR"/>
    <property type="match status" value="1"/>
</dbReference>
<dbReference type="AlphaFoldDB" id="A0A812MJH7"/>
<evidence type="ECO:0000256" key="1">
    <source>
        <dbReference type="ARBA" id="ARBA00022737"/>
    </source>
</evidence>
<sequence>MTFQPFIGLELKGLEAGVLREDAFALGPQESHWPVKSPASGSGLSGSLPRTSRWLSLGPHAVTEHLQAIASGKLEVYEATAFSNLEESKDRTLAMSAGDTFLAEAAVLQNAEAVLAQDRRLPCSIVTYGAAVAASKAAPWRIVLELLKQLEASLCECNTITYNAAIIACAEGGERGKAWQLFEKFKASRLEYDAITYTAALAASGSWETALSLTSDAAHSSHLDLVTCSAAINACERAARWRQALDVLCTALAASLQCDSVAYDSAIVACKVAQTCGFANSERLAAACSTLKLAGKTTLARALSKRTGAVYISVASVLGDLIAPGALPCKLSKDVAKALRSGKEVPIDLVIAALQQRLISADCLRSGWILDDFPCTAAQAEALTHAGIVPHRVLLLGATEATIFTRTLALNATSGEDAGALVQQELGLQKERMCSFQDSSSALRVFYALTFENLRDIDGARRAAE</sequence>
<dbReference type="Gene3D" id="3.40.50.300">
    <property type="entry name" value="P-loop containing nucleotide triphosphate hydrolases"/>
    <property type="match status" value="1"/>
</dbReference>
<keyword evidence="4" id="KW-1185">Reference proteome</keyword>
<keyword evidence="1" id="KW-0677">Repeat</keyword>
<feature type="repeat" description="PPR" evidence="2">
    <location>
        <begin position="158"/>
        <end position="192"/>
    </location>
</feature>
<organism evidence="3 4">
    <name type="scientific">Symbiodinium natans</name>
    <dbReference type="NCBI Taxonomy" id="878477"/>
    <lineage>
        <taxon>Eukaryota</taxon>
        <taxon>Sar</taxon>
        <taxon>Alveolata</taxon>
        <taxon>Dinophyceae</taxon>
        <taxon>Suessiales</taxon>
        <taxon>Symbiodiniaceae</taxon>
        <taxon>Symbiodinium</taxon>
    </lineage>
</organism>
<dbReference type="InterPro" id="IPR011990">
    <property type="entry name" value="TPR-like_helical_dom_sf"/>
</dbReference>
<dbReference type="Pfam" id="PF00406">
    <property type="entry name" value="ADK"/>
    <property type="match status" value="1"/>
</dbReference>
<evidence type="ECO:0000313" key="3">
    <source>
        <dbReference type="EMBL" id="CAE7271442.1"/>
    </source>
</evidence>
<dbReference type="InterPro" id="IPR002885">
    <property type="entry name" value="PPR_rpt"/>
</dbReference>
<dbReference type="Gene3D" id="1.25.40.10">
    <property type="entry name" value="Tetratricopeptide repeat domain"/>
    <property type="match status" value="1"/>
</dbReference>
<evidence type="ECO:0000313" key="4">
    <source>
        <dbReference type="Proteomes" id="UP000604046"/>
    </source>
</evidence>
<evidence type="ECO:0000256" key="2">
    <source>
        <dbReference type="PROSITE-ProRule" id="PRU00708"/>
    </source>
</evidence>
<dbReference type="PANTHER" id="PTHR47447:SF17">
    <property type="entry name" value="OS12G0638900 PROTEIN"/>
    <property type="match status" value="1"/>
</dbReference>
<comment type="caution">
    <text evidence="3">The sequence shown here is derived from an EMBL/GenBank/DDBJ whole genome shotgun (WGS) entry which is preliminary data.</text>
</comment>